<dbReference type="PANTHER" id="PTHR35807">
    <property type="entry name" value="TRANSCRIPTIONAL REGULATOR REDD-RELATED"/>
    <property type="match status" value="1"/>
</dbReference>
<dbReference type="InterPro" id="IPR016032">
    <property type="entry name" value="Sig_transdc_resp-reg_C-effctor"/>
</dbReference>
<organism evidence="5 6">
    <name type="scientific">Streptomyces litchfieldiae</name>
    <dbReference type="NCBI Taxonomy" id="3075543"/>
    <lineage>
        <taxon>Bacteria</taxon>
        <taxon>Bacillati</taxon>
        <taxon>Actinomycetota</taxon>
        <taxon>Actinomycetes</taxon>
        <taxon>Kitasatosporales</taxon>
        <taxon>Streptomycetaceae</taxon>
        <taxon>Streptomyces</taxon>
    </lineage>
</organism>
<keyword evidence="6" id="KW-1185">Reference proteome</keyword>
<sequence length="254" mass="27951">MSTPLAISVSPACAFRLLGPFSLTRDGAAARPMWPKPTALLAMLLVADGPVPLDRIVAELWQGRAPSSAVANIRSYIRLLRRELGADAVRTMLGCYELVLRDARLDADTFRELLERADRTTAAEERAALLKEALDLWRGPALSGIPHGPVLESWVARMNGHRRRALLELAGLWLESGREARAQDLLRQHLLGQPTDETAYELLMRALHQAGDGSAALAVYQQANRHLVDRGLYPGPRLRGMQQAILSHRPLPAS</sequence>
<dbReference type="InterPro" id="IPR051677">
    <property type="entry name" value="AfsR-DnrI-RedD_regulator"/>
</dbReference>
<evidence type="ECO:0000256" key="1">
    <source>
        <dbReference type="ARBA" id="ARBA00023012"/>
    </source>
</evidence>
<evidence type="ECO:0000313" key="6">
    <source>
        <dbReference type="Proteomes" id="UP001183246"/>
    </source>
</evidence>
<dbReference type="Proteomes" id="UP001183246">
    <property type="component" value="Unassembled WGS sequence"/>
</dbReference>
<dbReference type="SMART" id="SM01043">
    <property type="entry name" value="BTAD"/>
    <property type="match status" value="1"/>
</dbReference>
<keyword evidence="3" id="KW-0804">Transcription</keyword>
<keyword evidence="1" id="KW-0902">Two-component regulatory system</keyword>
<keyword evidence="2" id="KW-0805">Transcription regulation</keyword>
<dbReference type="InterPro" id="IPR011990">
    <property type="entry name" value="TPR-like_helical_dom_sf"/>
</dbReference>
<dbReference type="Gene3D" id="1.25.40.10">
    <property type="entry name" value="Tetratricopeptide repeat domain"/>
    <property type="match status" value="1"/>
</dbReference>
<evidence type="ECO:0000256" key="3">
    <source>
        <dbReference type="ARBA" id="ARBA00023163"/>
    </source>
</evidence>
<name>A0ABU2MV77_9ACTN</name>
<dbReference type="SUPFAM" id="SSF48452">
    <property type="entry name" value="TPR-like"/>
    <property type="match status" value="1"/>
</dbReference>
<protein>
    <submittedName>
        <fullName evidence="5">AfsR/SARP family transcriptional regulator</fullName>
    </submittedName>
</protein>
<dbReference type="Gene3D" id="1.10.10.10">
    <property type="entry name" value="Winged helix-like DNA-binding domain superfamily/Winged helix DNA-binding domain"/>
    <property type="match status" value="1"/>
</dbReference>
<feature type="domain" description="Bacterial transcriptional activator" evidence="4">
    <location>
        <begin position="105"/>
        <end position="246"/>
    </location>
</feature>
<dbReference type="RefSeq" id="WP_311706131.1">
    <property type="nucleotide sequence ID" value="NZ_JAVREL010000012.1"/>
</dbReference>
<dbReference type="CDD" id="cd15831">
    <property type="entry name" value="BTAD"/>
    <property type="match status" value="1"/>
</dbReference>
<comment type="caution">
    <text evidence="5">The sequence shown here is derived from an EMBL/GenBank/DDBJ whole genome shotgun (WGS) entry which is preliminary data.</text>
</comment>
<gene>
    <name evidence="5" type="ORF">RM590_20645</name>
</gene>
<dbReference type="InterPro" id="IPR036388">
    <property type="entry name" value="WH-like_DNA-bd_sf"/>
</dbReference>
<evidence type="ECO:0000256" key="2">
    <source>
        <dbReference type="ARBA" id="ARBA00023015"/>
    </source>
</evidence>
<reference evidence="6" key="1">
    <citation type="submission" date="2023-07" db="EMBL/GenBank/DDBJ databases">
        <title>30 novel species of actinomycetes from the DSMZ collection.</title>
        <authorList>
            <person name="Nouioui I."/>
        </authorList>
    </citation>
    <scope>NUCLEOTIDE SEQUENCE [LARGE SCALE GENOMIC DNA]</scope>
    <source>
        <strain evidence="6">DSM 44938</strain>
    </source>
</reference>
<dbReference type="SUPFAM" id="SSF46894">
    <property type="entry name" value="C-terminal effector domain of the bipartite response regulators"/>
    <property type="match status" value="1"/>
</dbReference>
<evidence type="ECO:0000259" key="4">
    <source>
        <dbReference type="SMART" id="SM01043"/>
    </source>
</evidence>
<evidence type="ECO:0000313" key="5">
    <source>
        <dbReference type="EMBL" id="MDT0344999.1"/>
    </source>
</evidence>
<dbReference type="Pfam" id="PF03704">
    <property type="entry name" value="BTAD"/>
    <property type="match status" value="1"/>
</dbReference>
<dbReference type="InterPro" id="IPR005158">
    <property type="entry name" value="BTAD"/>
</dbReference>
<dbReference type="EMBL" id="JAVREL010000012">
    <property type="protein sequence ID" value="MDT0344999.1"/>
    <property type="molecule type" value="Genomic_DNA"/>
</dbReference>
<dbReference type="PANTHER" id="PTHR35807:SF1">
    <property type="entry name" value="TRANSCRIPTIONAL REGULATOR REDD"/>
    <property type="match status" value="1"/>
</dbReference>
<accession>A0ABU2MV77</accession>
<proteinExistence type="predicted"/>